<evidence type="ECO:0000313" key="2">
    <source>
        <dbReference type="Proteomes" id="UP000789759"/>
    </source>
</evidence>
<comment type="caution">
    <text evidence="1">The sequence shown here is derived from an EMBL/GenBank/DDBJ whole genome shotgun (WGS) entry which is preliminary data.</text>
</comment>
<name>A0A9N9KMP3_9GLOM</name>
<accession>A0A9N9KMP3</accession>
<dbReference type="OrthoDB" id="10388708at2759"/>
<dbReference type="AlphaFoldDB" id="A0A9N9KMP3"/>
<feature type="non-terminal residue" evidence="1">
    <location>
        <position position="1"/>
    </location>
</feature>
<keyword evidence="2" id="KW-1185">Reference proteome</keyword>
<dbReference type="EMBL" id="CAJVQA010086148">
    <property type="protein sequence ID" value="CAG8839073.1"/>
    <property type="molecule type" value="Genomic_DNA"/>
</dbReference>
<reference evidence="1" key="1">
    <citation type="submission" date="2021-06" db="EMBL/GenBank/DDBJ databases">
        <authorList>
            <person name="Kallberg Y."/>
            <person name="Tangrot J."/>
            <person name="Rosling A."/>
        </authorList>
    </citation>
    <scope>NUCLEOTIDE SEQUENCE</scope>
    <source>
        <strain evidence="1">FL966</strain>
    </source>
</reference>
<dbReference type="Proteomes" id="UP000789759">
    <property type="component" value="Unassembled WGS sequence"/>
</dbReference>
<gene>
    <name evidence="1" type="ORF">CPELLU_LOCUS21800</name>
</gene>
<feature type="non-terminal residue" evidence="1">
    <location>
        <position position="84"/>
    </location>
</feature>
<protein>
    <submittedName>
        <fullName evidence="1">24340_t:CDS:1</fullName>
    </submittedName>
</protein>
<proteinExistence type="predicted"/>
<evidence type="ECO:0000313" key="1">
    <source>
        <dbReference type="EMBL" id="CAG8839073.1"/>
    </source>
</evidence>
<organism evidence="1 2">
    <name type="scientific">Cetraspora pellucida</name>
    <dbReference type="NCBI Taxonomy" id="1433469"/>
    <lineage>
        <taxon>Eukaryota</taxon>
        <taxon>Fungi</taxon>
        <taxon>Fungi incertae sedis</taxon>
        <taxon>Mucoromycota</taxon>
        <taxon>Glomeromycotina</taxon>
        <taxon>Glomeromycetes</taxon>
        <taxon>Diversisporales</taxon>
        <taxon>Gigasporaceae</taxon>
        <taxon>Cetraspora</taxon>
    </lineage>
</organism>
<sequence length="84" mass="9355">LKNLSTQQFNEAKNEALFGPFVGLKKVQSIMNSPNLVHSEYGIIQLDDTAAQSIVNNINHFLMAKKLNISNMYHMKSDGASTMI</sequence>